<dbReference type="OrthoDB" id="115182at2"/>
<evidence type="ECO:0000313" key="3">
    <source>
        <dbReference type="EMBL" id="CDM66562.1"/>
    </source>
</evidence>
<proteinExistence type="predicted"/>
<name>A0A0B6X0P5_9BACT</name>
<dbReference type="RefSeq" id="WP_041977900.1">
    <property type="nucleotide sequence ID" value="NZ_CBXV010000008.1"/>
</dbReference>
<evidence type="ECO:0000259" key="2">
    <source>
        <dbReference type="Pfam" id="PF13490"/>
    </source>
</evidence>
<feature type="domain" description="Putative zinc-finger" evidence="2">
    <location>
        <begin position="3"/>
        <end position="36"/>
    </location>
</feature>
<feature type="transmembrane region" description="Helical" evidence="1">
    <location>
        <begin position="108"/>
        <end position="127"/>
    </location>
</feature>
<protein>
    <submittedName>
        <fullName evidence="3">ABC-type Fe3+ transport system, permease component</fullName>
    </submittedName>
</protein>
<organism evidence="3 4">
    <name type="scientific">Pyrinomonas methylaliphatogenes</name>
    <dbReference type="NCBI Taxonomy" id="454194"/>
    <lineage>
        <taxon>Bacteria</taxon>
        <taxon>Pseudomonadati</taxon>
        <taxon>Acidobacteriota</taxon>
        <taxon>Blastocatellia</taxon>
        <taxon>Blastocatellales</taxon>
        <taxon>Pyrinomonadaceae</taxon>
        <taxon>Pyrinomonas</taxon>
    </lineage>
</organism>
<gene>
    <name evidence="3" type="ORF">PYK22_02593</name>
</gene>
<dbReference type="Gene3D" id="1.10.10.1320">
    <property type="entry name" value="Anti-sigma factor, zinc-finger domain"/>
    <property type="match status" value="1"/>
</dbReference>
<evidence type="ECO:0000256" key="1">
    <source>
        <dbReference type="SAM" id="Phobius"/>
    </source>
</evidence>
<accession>A0A0B6X0P5</accession>
<dbReference type="Pfam" id="PF13490">
    <property type="entry name" value="zf-HC2"/>
    <property type="match status" value="1"/>
</dbReference>
<keyword evidence="4" id="KW-1185">Reference proteome</keyword>
<keyword evidence="1" id="KW-0812">Transmembrane</keyword>
<dbReference type="InterPro" id="IPR041916">
    <property type="entry name" value="Anti_sigma_zinc_sf"/>
</dbReference>
<keyword evidence="1" id="KW-1133">Transmembrane helix</keyword>
<evidence type="ECO:0000313" key="4">
    <source>
        <dbReference type="Proteomes" id="UP000031518"/>
    </source>
</evidence>
<dbReference type="EMBL" id="CBXV010000008">
    <property type="protein sequence ID" value="CDM66562.1"/>
    <property type="molecule type" value="Genomic_DNA"/>
</dbReference>
<dbReference type="AlphaFoldDB" id="A0A0B6X0P5"/>
<sequence length="232" mass="26251">MECRNCQALLSELIDGALSAEEEARVEAHLAVCALCAQVREELSNIVLAARDCHAYPLATPNERLIWQRIRSSLLDEGSRAAATQSSARASWWTRLLDKRWEFSLPQLGAAIAAVVVAVSLITALSLNALQRSTAPSGAAAKVAAERTLPIDDYLRQQQVAIEYWQQRVNERRVRWNPKMREAFDRNMRVIDQAVQDSLRELERNPHDEVSEEMLNAALREKMELLKEFSEL</sequence>
<reference evidence="3 4" key="1">
    <citation type="submission" date="2013-12" db="EMBL/GenBank/DDBJ databases">
        <authorList>
            <person name="Stott M."/>
        </authorList>
    </citation>
    <scope>NUCLEOTIDE SEQUENCE [LARGE SCALE GENOMIC DNA]</scope>
    <source>
        <strain evidence="3 4">K22</strain>
    </source>
</reference>
<dbReference type="InterPro" id="IPR027383">
    <property type="entry name" value="Znf_put"/>
</dbReference>
<dbReference type="STRING" id="454194.PYK22_02593"/>
<reference evidence="3 4" key="2">
    <citation type="submission" date="2015-01" db="EMBL/GenBank/DDBJ databases">
        <title>Complete genome sequence of Pyrinomonas methylaliphatogenes type strain K22T.</title>
        <authorList>
            <person name="Lee K.C.Y."/>
            <person name="Power J.F."/>
            <person name="Dunfield P.F."/>
            <person name="Morgan X.C."/>
            <person name="Huttenhower C."/>
            <person name="Stott M.B."/>
        </authorList>
    </citation>
    <scope>NUCLEOTIDE SEQUENCE [LARGE SCALE GENOMIC DNA]</scope>
    <source>
        <strain evidence="3 4">K22</strain>
    </source>
</reference>
<dbReference type="Proteomes" id="UP000031518">
    <property type="component" value="Unassembled WGS sequence"/>
</dbReference>
<keyword evidence="1" id="KW-0472">Membrane</keyword>